<dbReference type="RefSeq" id="WP_344666818.1">
    <property type="nucleotide sequence ID" value="NZ_BAAAQN010000019.1"/>
</dbReference>
<feature type="transmembrane region" description="Helical" evidence="2">
    <location>
        <begin position="214"/>
        <end position="234"/>
    </location>
</feature>
<evidence type="ECO:0000313" key="5">
    <source>
        <dbReference type="Proteomes" id="UP001500751"/>
    </source>
</evidence>
<feature type="transmembrane region" description="Helical" evidence="2">
    <location>
        <begin position="121"/>
        <end position="138"/>
    </location>
</feature>
<dbReference type="InterPro" id="IPR036938">
    <property type="entry name" value="PAP2/HPO_sf"/>
</dbReference>
<feature type="transmembrane region" description="Helical" evidence="2">
    <location>
        <begin position="246"/>
        <end position="266"/>
    </location>
</feature>
<feature type="region of interest" description="Disordered" evidence="1">
    <location>
        <begin position="1"/>
        <end position="40"/>
    </location>
</feature>
<comment type="caution">
    <text evidence="4">The sequence shown here is derived from an EMBL/GenBank/DDBJ whole genome shotgun (WGS) entry which is preliminary data.</text>
</comment>
<evidence type="ECO:0000256" key="2">
    <source>
        <dbReference type="SAM" id="Phobius"/>
    </source>
</evidence>
<keyword evidence="2" id="KW-0472">Membrane</keyword>
<keyword evidence="2" id="KW-1133">Transmembrane helix</keyword>
<dbReference type="InterPro" id="IPR000326">
    <property type="entry name" value="PAP2/HPO"/>
</dbReference>
<keyword evidence="5" id="KW-1185">Reference proteome</keyword>
<gene>
    <name evidence="4" type="ORF">GCM10009839_36530</name>
</gene>
<proteinExistence type="predicted"/>
<evidence type="ECO:0000313" key="4">
    <source>
        <dbReference type="EMBL" id="GAA2032935.1"/>
    </source>
</evidence>
<sequence>MTDTHMAASASGPIESGAEPEDRSTPRPAVPAGQTGRGSRWRRTLRRPGTWIPLALLGIYLVLWTLVLARPTFLTSFDLWVRDRVQDSAHADLDGAHRWRLIKHTADLGGSVAVPGGSGHIQLGMVLLGVVALLAAAVRRSWRPVAAAAAGYAALGVVLVLKAVGNRPGPSMAGQVFSDGLGYFPSGHTGTTMLCYGTSALILAFVFTGRPLRLLIAAGMTLLALAVGSALVWMDYHWLSDVLGSYALGGAALFVVARILGFRIGVSRSTDR</sequence>
<organism evidence="4 5">
    <name type="scientific">Catenulispora yoronensis</name>
    <dbReference type="NCBI Taxonomy" id="450799"/>
    <lineage>
        <taxon>Bacteria</taxon>
        <taxon>Bacillati</taxon>
        <taxon>Actinomycetota</taxon>
        <taxon>Actinomycetes</taxon>
        <taxon>Catenulisporales</taxon>
        <taxon>Catenulisporaceae</taxon>
        <taxon>Catenulispora</taxon>
    </lineage>
</organism>
<keyword evidence="2" id="KW-0812">Transmembrane</keyword>
<dbReference type="Proteomes" id="UP001500751">
    <property type="component" value="Unassembled WGS sequence"/>
</dbReference>
<dbReference type="SUPFAM" id="SSF48317">
    <property type="entry name" value="Acid phosphatase/Vanadium-dependent haloperoxidase"/>
    <property type="match status" value="1"/>
</dbReference>
<evidence type="ECO:0000259" key="3">
    <source>
        <dbReference type="SMART" id="SM00014"/>
    </source>
</evidence>
<protein>
    <recommendedName>
        <fullName evidence="3">Phosphatidic acid phosphatase type 2/haloperoxidase domain-containing protein</fullName>
    </recommendedName>
</protein>
<feature type="transmembrane region" description="Helical" evidence="2">
    <location>
        <begin position="145"/>
        <end position="165"/>
    </location>
</feature>
<dbReference type="EMBL" id="BAAAQN010000019">
    <property type="protein sequence ID" value="GAA2032935.1"/>
    <property type="molecule type" value="Genomic_DNA"/>
</dbReference>
<feature type="transmembrane region" description="Helical" evidence="2">
    <location>
        <begin position="50"/>
        <end position="69"/>
    </location>
</feature>
<dbReference type="SMART" id="SM00014">
    <property type="entry name" value="acidPPc"/>
    <property type="match status" value="1"/>
</dbReference>
<reference evidence="4 5" key="1">
    <citation type="journal article" date="2019" name="Int. J. Syst. Evol. Microbiol.">
        <title>The Global Catalogue of Microorganisms (GCM) 10K type strain sequencing project: providing services to taxonomists for standard genome sequencing and annotation.</title>
        <authorList>
            <consortium name="The Broad Institute Genomics Platform"/>
            <consortium name="The Broad Institute Genome Sequencing Center for Infectious Disease"/>
            <person name="Wu L."/>
            <person name="Ma J."/>
        </authorList>
    </citation>
    <scope>NUCLEOTIDE SEQUENCE [LARGE SCALE GENOMIC DNA]</scope>
    <source>
        <strain evidence="4 5">JCM 16014</strain>
    </source>
</reference>
<dbReference type="Gene3D" id="1.20.144.10">
    <property type="entry name" value="Phosphatidic acid phosphatase type 2/haloperoxidase"/>
    <property type="match status" value="1"/>
</dbReference>
<name>A0ABN2U9M7_9ACTN</name>
<feature type="domain" description="Phosphatidic acid phosphatase type 2/haloperoxidase" evidence="3">
    <location>
        <begin position="142"/>
        <end position="257"/>
    </location>
</feature>
<feature type="transmembrane region" description="Helical" evidence="2">
    <location>
        <begin position="185"/>
        <end position="207"/>
    </location>
</feature>
<dbReference type="Pfam" id="PF01569">
    <property type="entry name" value="PAP2"/>
    <property type="match status" value="1"/>
</dbReference>
<evidence type="ECO:0000256" key="1">
    <source>
        <dbReference type="SAM" id="MobiDB-lite"/>
    </source>
</evidence>
<accession>A0ABN2U9M7</accession>